<feature type="region of interest" description="Disordered" evidence="6">
    <location>
        <begin position="158"/>
        <end position="185"/>
    </location>
</feature>
<keyword evidence="3 7" id="KW-0812">Transmembrane</keyword>
<sequence>MEEVQSPYAAPQSDLTLPAEETIPVAASKMRRFLNYLIDIFLMQLVLGFLIGAVTMLLFGNAGLDYIDSIPDYLFGVTVMVIYYLIFEGFFGVTIGKLVTGTRIVNDTGLPPTFGQILGRTVLRIVPFEPFSFLGKTGRGWHDTVSNTYVVCIREPEKKRSENVESKTDPTPDQPSNVVESPTGR</sequence>
<evidence type="ECO:0000256" key="2">
    <source>
        <dbReference type="ARBA" id="ARBA00022475"/>
    </source>
</evidence>
<dbReference type="InterPro" id="IPR051791">
    <property type="entry name" value="Pra-immunoreactive"/>
</dbReference>
<feature type="transmembrane region" description="Helical" evidence="7">
    <location>
        <begin position="36"/>
        <end position="61"/>
    </location>
</feature>
<evidence type="ECO:0000256" key="5">
    <source>
        <dbReference type="ARBA" id="ARBA00023136"/>
    </source>
</evidence>
<evidence type="ECO:0000256" key="4">
    <source>
        <dbReference type="ARBA" id="ARBA00022989"/>
    </source>
</evidence>
<keyword evidence="4 7" id="KW-1133">Transmembrane helix</keyword>
<dbReference type="RefSeq" id="WP_091361178.1">
    <property type="nucleotide sequence ID" value="NZ_AP025284.1"/>
</dbReference>
<dbReference type="OrthoDB" id="9793824at2"/>
<dbReference type="Pfam" id="PF06271">
    <property type="entry name" value="RDD"/>
    <property type="match status" value="1"/>
</dbReference>
<feature type="domain" description="RDD" evidence="8">
    <location>
        <begin position="27"/>
        <end position="134"/>
    </location>
</feature>
<dbReference type="PANTHER" id="PTHR36115:SF4">
    <property type="entry name" value="MEMBRANE PROTEIN"/>
    <property type="match status" value="1"/>
</dbReference>
<reference evidence="10" key="1">
    <citation type="submission" date="2016-10" db="EMBL/GenBank/DDBJ databases">
        <authorList>
            <person name="Varghese N."/>
            <person name="Submissions S."/>
        </authorList>
    </citation>
    <scope>NUCLEOTIDE SEQUENCE [LARGE SCALE GENOMIC DNA]</scope>
    <source>
        <strain evidence="10">DSM 18887</strain>
    </source>
</reference>
<dbReference type="STRING" id="355243.SAMN03080615_03718"/>
<organism evidence="9 10">
    <name type="scientific">Amphritea atlantica</name>
    <dbReference type="NCBI Taxonomy" id="355243"/>
    <lineage>
        <taxon>Bacteria</taxon>
        <taxon>Pseudomonadati</taxon>
        <taxon>Pseudomonadota</taxon>
        <taxon>Gammaproteobacteria</taxon>
        <taxon>Oceanospirillales</taxon>
        <taxon>Oceanospirillaceae</taxon>
        <taxon>Amphritea</taxon>
    </lineage>
</organism>
<dbReference type="EMBL" id="FOGB01000015">
    <property type="protein sequence ID" value="SER04700.1"/>
    <property type="molecule type" value="Genomic_DNA"/>
</dbReference>
<keyword evidence="2" id="KW-1003">Cell membrane</keyword>
<feature type="transmembrane region" description="Helical" evidence="7">
    <location>
        <begin position="73"/>
        <end position="93"/>
    </location>
</feature>
<keyword evidence="5 7" id="KW-0472">Membrane</keyword>
<dbReference type="Proteomes" id="UP000198749">
    <property type="component" value="Unassembled WGS sequence"/>
</dbReference>
<dbReference type="GO" id="GO:0005886">
    <property type="term" value="C:plasma membrane"/>
    <property type="evidence" value="ECO:0007669"/>
    <property type="project" value="UniProtKB-SubCell"/>
</dbReference>
<evidence type="ECO:0000259" key="8">
    <source>
        <dbReference type="Pfam" id="PF06271"/>
    </source>
</evidence>
<proteinExistence type="predicted"/>
<keyword evidence="10" id="KW-1185">Reference proteome</keyword>
<evidence type="ECO:0000313" key="10">
    <source>
        <dbReference type="Proteomes" id="UP000198749"/>
    </source>
</evidence>
<evidence type="ECO:0000256" key="3">
    <source>
        <dbReference type="ARBA" id="ARBA00022692"/>
    </source>
</evidence>
<evidence type="ECO:0000256" key="1">
    <source>
        <dbReference type="ARBA" id="ARBA00004651"/>
    </source>
</evidence>
<accession>A0A1H9KZY3</accession>
<feature type="compositionally biased region" description="Basic and acidic residues" evidence="6">
    <location>
        <begin position="158"/>
        <end position="170"/>
    </location>
</feature>
<protein>
    <submittedName>
        <fullName evidence="9">Uncharacterized membrane protein YckC, RDD family</fullName>
    </submittedName>
</protein>
<comment type="subcellular location">
    <subcellularLocation>
        <location evidence="1">Cell membrane</location>
        <topology evidence="1">Multi-pass membrane protein</topology>
    </subcellularLocation>
</comment>
<evidence type="ECO:0000256" key="7">
    <source>
        <dbReference type="SAM" id="Phobius"/>
    </source>
</evidence>
<evidence type="ECO:0000256" key="6">
    <source>
        <dbReference type="SAM" id="MobiDB-lite"/>
    </source>
</evidence>
<name>A0A1H9KZY3_9GAMM</name>
<dbReference type="AlphaFoldDB" id="A0A1H9KZY3"/>
<feature type="compositionally biased region" description="Polar residues" evidence="6">
    <location>
        <begin position="171"/>
        <end position="185"/>
    </location>
</feature>
<dbReference type="InterPro" id="IPR010432">
    <property type="entry name" value="RDD"/>
</dbReference>
<gene>
    <name evidence="9" type="ORF">SAMN03080615_03718</name>
</gene>
<evidence type="ECO:0000313" key="9">
    <source>
        <dbReference type="EMBL" id="SER04700.1"/>
    </source>
</evidence>
<dbReference type="PANTHER" id="PTHR36115">
    <property type="entry name" value="PROLINE-RICH ANTIGEN HOMOLOG-RELATED"/>
    <property type="match status" value="1"/>
</dbReference>